<evidence type="ECO:0000313" key="1">
    <source>
        <dbReference type="EMBL" id="MFC5472313.1"/>
    </source>
</evidence>
<dbReference type="RefSeq" id="WP_209749770.1">
    <property type="nucleotide sequence ID" value="NZ_JBHSMH010000120.1"/>
</dbReference>
<proteinExistence type="predicted"/>
<dbReference type="Proteomes" id="UP001596105">
    <property type="component" value="Unassembled WGS sequence"/>
</dbReference>
<comment type="caution">
    <text evidence="1">The sequence shown here is derived from an EMBL/GenBank/DDBJ whole genome shotgun (WGS) entry which is preliminary data.</text>
</comment>
<protein>
    <submittedName>
        <fullName evidence="1">Uncharacterized protein</fullName>
    </submittedName>
</protein>
<sequence length="201" mass="22798">MFNKMYKKIFGKKDKTGSIIVIQLNDKIMPIDRGEYYEDPLDEFLQANNYGEVIGGGTMQAQSGEIVFCNIEFLIYTENNEQTICEDIIQMLENLGAPKGSHVTIERTNEKIIFGKKEGLGIYLDGINLPDNVYAECDSNFVLAEISRLVGFDGEVQRYWQGNTETALYFYGGSFEEMNNAISEFISTYPLCQNARITRIA</sequence>
<reference evidence="2" key="1">
    <citation type="journal article" date="2019" name="Int. J. Syst. Evol. Microbiol.">
        <title>The Global Catalogue of Microorganisms (GCM) 10K type strain sequencing project: providing services to taxonomists for standard genome sequencing and annotation.</title>
        <authorList>
            <consortium name="The Broad Institute Genomics Platform"/>
            <consortium name="The Broad Institute Genome Sequencing Center for Infectious Disease"/>
            <person name="Wu L."/>
            <person name="Ma J."/>
        </authorList>
    </citation>
    <scope>NUCLEOTIDE SEQUENCE [LARGE SCALE GENOMIC DNA]</scope>
    <source>
        <strain evidence="2">CCUG 57113</strain>
    </source>
</reference>
<dbReference type="EMBL" id="JBHSMH010000120">
    <property type="protein sequence ID" value="MFC5472313.1"/>
    <property type="molecule type" value="Genomic_DNA"/>
</dbReference>
<organism evidence="1 2">
    <name type="scientific">Cohnella suwonensis</name>
    <dbReference type="NCBI Taxonomy" id="696072"/>
    <lineage>
        <taxon>Bacteria</taxon>
        <taxon>Bacillati</taxon>
        <taxon>Bacillota</taxon>
        <taxon>Bacilli</taxon>
        <taxon>Bacillales</taxon>
        <taxon>Paenibacillaceae</taxon>
        <taxon>Cohnella</taxon>
    </lineage>
</organism>
<keyword evidence="2" id="KW-1185">Reference proteome</keyword>
<name>A0ABW0M5R3_9BACL</name>
<accession>A0ABW0M5R3</accession>
<gene>
    <name evidence="1" type="ORF">ACFPPD_26875</name>
</gene>
<evidence type="ECO:0000313" key="2">
    <source>
        <dbReference type="Proteomes" id="UP001596105"/>
    </source>
</evidence>